<reference evidence="10 11" key="1">
    <citation type="submission" date="2019-03" db="EMBL/GenBank/DDBJ databases">
        <title>Genomic Encyclopedia of Type Strains, Phase IV (KMG-IV): sequencing the most valuable type-strain genomes for metagenomic binning, comparative biology and taxonomic classification.</title>
        <authorList>
            <person name="Goeker M."/>
        </authorList>
    </citation>
    <scope>NUCLEOTIDE SEQUENCE [LARGE SCALE GENOMIC DNA]</scope>
    <source>
        <strain evidence="10 11">DSM 101</strain>
    </source>
</reference>
<comment type="subcellular location">
    <subcellularLocation>
        <location evidence="1">Cell inner membrane</location>
        <topology evidence="1">Multi-pass membrane protein</topology>
    </subcellularLocation>
    <subcellularLocation>
        <location evidence="8">Cell membrane</location>
        <topology evidence="8">Multi-pass membrane protein</topology>
    </subcellularLocation>
</comment>
<comment type="caution">
    <text evidence="10">The sequence shown here is derived from an EMBL/GenBank/DDBJ whole genome shotgun (WGS) entry which is preliminary data.</text>
</comment>
<dbReference type="PANTHER" id="PTHR43357:SF4">
    <property type="entry name" value="INNER MEMBRANE ABC TRANSPORTER PERMEASE PROTEIN YDCV"/>
    <property type="match status" value="1"/>
</dbReference>
<dbReference type="AlphaFoldDB" id="A0A4R1I8Q7"/>
<dbReference type="PROSITE" id="PS50928">
    <property type="entry name" value="ABC_TM1"/>
    <property type="match status" value="1"/>
</dbReference>
<dbReference type="GO" id="GO:0005886">
    <property type="term" value="C:plasma membrane"/>
    <property type="evidence" value="ECO:0007669"/>
    <property type="project" value="UniProtKB-SubCell"/>
</dbReference>
<accession>A0A4R1I8Q7</accession>
<gene>
    <name evidence="10" type="ORF">EV667_1557</name>
</gene>
<feature type="transmembrane region" description="Helical" evidence="8">
    <location>
        <begin position="12"/>
        <end position="37"/>
    </location>
</feature>
<keyword evidence="6 8" id="KW-1133">Transmembrane helix</keyword>
<dbReference type="EMBL" id="SMFY01000001">
    <property type="protein sequence ID" value="TCK31448.1"/>
    <property type="molecule type" value="Genomic_DNA"/>
</dbReference>
<dbReference type="RefSeq" id="WP_131834665.1">
    <property type="nucleotide sequence ID" value="NZ_SMFY01000001.1"/>
</dbReference>
<dbReference type="OrthoDB" id="9815533at2"/>
<dbReference type="CDD" id="cd06261">
    <property type="entry name" value="TM_PBP2"/>
    <property type="match status" value="1"/>
</dbReference>
<evidence type="ECO:0000313" key="11">
    <source>
        <dbReference type="Proteomes" id="UP000295030"/>
    </source>
</evidence>
<evidence type="ECO:0000256" key="1">
    <source>
        <dbReference type="ARBA" id="ARBA00004429"/>
    </source>
</evidence>
<dbReference type="SUPFAM" id="SSF161098">
    <property type="entry name" value="MetI-like"/>
    <property type="match status" value="1"/>
</dbReference>
<dbReference type="PANTHER" id="PTHR43357">
    <property type="entry name" value="INNER MEMBRANE ABC TRANSPORTER PERMEASE PROTEIN YDCV"/>
    <property type="match status" value="1"/>
</dbReference>
<dbReference type="InterPro" id="IPR000515">
    <property type="entry name" value="MetI-like"/>
</dbReference>
<keyword evidence="2 8" id="KW-0813">Transport</keyword>
<keyword evidence="5 8" id="KW-0812">Transmembrane</keyword>
<feature type="transmembrane region" description="Helical" evidence="8">
    <location>
        <begin position="231"/>
        <end position="251"/>
    </location>
</feature>
<comment type="similarity">
    <text evidence="8">Belongs to the binding-protein-dependent transport system permease family.</text>
</comment>
<keyword evidence="7 8" id="KW-0472">Membrane</keyword>
<protein>
    <submittedName>
        <fullName evidence="10">Putative spermidine/putrescine transport system permease protein</fullName>
    </submittedName>
</protein>
<evidence type="ECO:0000256" key="6">
    <source>
        <dbReference type="ARBA" id="ARBA00022989"/>
    </source>
</evidence>
<feature type="transmembrane region" description="Helical" evidence="8">
    <location>
        <begin position="65"/>
        <end position="87"/>
    </location>
</feature>
<evidence type="ECO:0000256" key="2">
    <source>
        <dbReference type="ARBA" id="ARBA00022448"/>
    </source>
</evidence>
<feature type="transmembrane region" description="Helical" evidence="8">
    <location>
        <begin position="133"/>
        <end position="152"/>
    </location>
</feature>
<evidence type="ECO:0000256" key="7">
    <source>
        <dbReference type="ARBA" id="ARBA00023136"/>
    </source>
</evidence>
<feature type="transmembrane region" description="Helical" evidence="8">
    <location>
        <begin position="99"/>
        <end position="121"/>
    </location>
</feature>
<organism evidence="10 11">
    <name type="scientific">Ancylobacter aquaticus</name>
    <dbReference type="NCBI Taxonomy" id="100"/>
    <lineage>
        <taxon>Bacteria</taxon>
        <taxon>Pseudomonadati</taxon>
        <taxon>Pseudomonadota</taxon>
        <taxon>Alphaproteobacteria</taxon>
        <taxon>Hyphomicrobiales</taxon>
        <taxon>Xanthobacteraceae</taxon>
        <taxon>Ancylobacter</taxon>
    </lineage>
</organism>
<dbReference type="Proteomes" id="UP000295030">
    <property type="component" value="Unassembled WGS sequence"/>
</dbReference>
<feature type="domain" description="ABC transmembrane type-1" evidence="9">
    <location>
        <begin position="61"/>
        <end position="249"/>
    </location>
</feature>
<evidence type="ECO:0000256" key="5">
    <source>
        <dbReference type="ARBA" id="ARBA00022692"/>
    </source>
</evidence>
<evidence type="ECO:0000256" key="3">
    <source>
        <dbReference type="ARBA" id="ARBA00022475"/>
    </source>
</evidence>
<evidence type="ECO:0000256" key="8">
    <source>
        <dbReference type="RuleBase" id="RU363032"/>
    </source>
</evidence>
<dbReference type="GO" id="GO:0055085">
    <property type="term" value="P:transmembrane transport"/>
    <property type="evidence" value="ECO:0007669"/>
    <property type="project" value="InterPro"/>
</dbReference>
<sequence length="260" mass="28131">MASTILLRTFVGLVLLWLIIPIVIIVPMSFSGARFLAFPPPSWSLRWYEAYLASPAWMQATRVSLIVAVSSAVIATVMGTAAAYALNLASSRLVRSLQLVLMLPLVVPIVITAVGVFLVYANVGLLATMTGLILANVMLGLPYVITSVLVGLRKFDPAQEMVSRSLGMNRLRTFFIVTLPQIRPSVITGLLFAFISALDETVVALFISGGQYQTLTKRMFTALRDEIDPTIAAISTLLTAVSFLVVMLVALNARGERGRA</sequence>
<evidence type="ECO:0000256" key="4">
    <source>
        <dbReference type="ARBA" id="ARBA00022519"/>
    </source>
</evidence>
<dbReference type="Gene3D" id="1.10.3720.10">
    <property type="entry name" value="MetI-like"/>
    <property type="match status" value="1"/>
</dbReference>
<name>A0A4R1I8Q7_ANCAQ</name>
<keyword evidence="3" id="KW-1003">Cell membrane</keyword>
<keyword evidence="11" id="KW-1185">Reference proteome</keyword>
<keyword evidence="4" id="KW-0997">Cell inner membrane</keyword>
<dbReference type="Pfam" id="PF00528">
    <property type="entry name" value="BPD_transp_1"/>
    <property type="match status" value="1"/>
</dbReference>
<feature type="transmembrane region" description="Helical" evidence="8">
    <location>
        <begin position="173"/>
        <end position="195"/>
    </location>
</feature>
<dbReference type="InterPro" id="IPR035906">
    <property type="entry name" value="MetI-like_sf"/>
</dbReference>
<evidence type="ECO:0000259" key="9">
    <source>
        <dbReference type="PROSITE" id="PS50928"/>
    </source>
</evidence>
<evidence type="ECO:0000313" key="10">
    <source>
        <dbReference type="EMBL" id="TCK31448.1"/>
    </source>
</evidence>
<proteinExistence type="inferred from homology"/>